<evidence type="ECO:0000313" key="1">
    <source>
        <dbReference type="EMBL" id="BFO16832.1"/>
    </source>
</evidence>
<reference evidence="1" key="1">
    <citation type="submission" date="2024-06" db="EMBL/GenBank/DDBJ databases">
        <authorList>
            <consortium name="consrtm"/>
            <person name="Uemura M."/>
            <person name="Terahara T."/>
        </authorList>
    </citation>
    <scope>NUCLEOTIDE SEQUENCE</scope>
    <source>
        <strain evidence="1">KM77-8</strain>
    </source>
</reference>
<sequence>MVFCVDDVHHADETSLQYLGTLAHGTREQVLLIVTRSPYFDRPYPASLDGASSSGRVERIVLQRMDTDEVDDLLRKELGLSGLDTTPQELRDAAGGNPFLVKTLLDELHDRDPGAGTDPVAGTRFAGAVLTCLRRSGHAAKDVACAYAVLQGGPPPEDIAHLLVLPVTMVTQSLAALRAAGIFADRRYRDQRLARLVLEGVDPVDQARLHRRYAARLQRTGAPIAEIVRHLEAGHTADGTWTDLPWAADLLREYAERLIAEEQHRQAARYLELARTACTDPNLRATIDLRLAAITWRFAPDVAERHLAAPLRMVQEGTLSTGRMDVLDRLLRAQGRIAEAREVSGRLAARLGDVDDAYGVAARHGGAVLWDMPEQIGVDPAAHEHFLEASALSEGTVLSIVRALRALTLSDRLDQVPLWCQRLSDTARERDAAGWASLFTTLHGEALLRLGDLPGAEQCGLQAQQALPDGCRSVLAGAAHTLLIRSRTAMSKHGDVAQMLDTLAPELVCDTVFRPGYLYAHGQHLMALGQAAAALHEFLDAGRLLTAWVMDRPLALPWRTEAAEALLQLGETQQAERLIEQQLALPDGRHPRLRGRLCACARPWPPPRSRR</sequence>
<gene>
    <name evidence="1" type="ORF">SHKM778_32200</name>
</gene>
<organism evidence="1">
    <name type="scientific">Streptomyces haneummycinicus</name>
    <dbReference type="NCBI Taxonomy" id="3074435"/>
    <lineage>
        <taxon>Bacteria</taxon>
        <taxon>Bacillati</taxon>
        <taxon>Actinomycetota</taxon>
        <taxon>Actinomycetes</taxon>
        <taxon>Kitasatosporales</taxon>
        <taxon>Streptomycetaceae</taxon>
        <taxon>Streptomyces</taxon>
    </lineage>
</organism>
<proteinExistence type="predicted"/>
<dbReference type="InterPro" id="IPR011990">
    <property type="entry name" value="TPR-like_helical_dom_sf"/>
</dbReference>
<protein>
    <submittedName>
        <fullName evidence="1">Uncharacterized protein</fullName>
    </submittedName>
</protein>
<reference evidence="1" key="2">
    <citation type="submission" date="2024-07" db="EMBL/GenBank/DDBJ databases">
        <title>Streptomyces haneummycinica sp. nov., a new antibiotic-producing actinobacterium isolated from marine sediment.</title>
        <authorList>
            <person name="Uemura M."/>
            <person name="Hamada M."/>
            <person name="Hirano S."/>
            <person name="Kobayashi K."/>
            <person name="Ohshiro T."/>
            <person name="Kobayashi T."/>
            <person name="Terahara T."/>
        </authorList>
    </citation>
    <scope>NUCLEOTIDE SEQUENCE</scope>
    <source>
        <strain evidence="1">KM77-8</strain>
    </source>
</reference>
<dbReference type="AlphaFoldDB" id="A0AAT9HI36"/>
<dbReference type="EMBL" id="AP035768">
    <property type="protein sequence ID" value="BFO16832.1"/>
    <property type="molecule type" value="Genomic_DNA"/>
</dbReference>
<accession>A0AAT9HI36</accession>
<dbReference type="Gene3D" id="1.25.40.10">
    <property type="entry name" value="Tetratricopeptide repeat domain"/>
    <property type="match status" value="1"/>
</dbReference>
<name>A0AAT9HI36_9ACTN</name>